<dbReference type="SUPFAM" id="SSF47203">
    <property type="entry name" value="Acyl-CoA dehydrogenase C-terminal domain-like"/>
    <property type="match status" value="1"/>
</dbReference>
<evidence type="ECO:0000259" key="6">
    <source>
        <dbReference type="Pfam" id="PF00441"/>
    </source>
</evidence>
<name>A0A0Q2XJ31_MYCGO</name>
<dbReference type="OrthoDB" id="4607453at2"/>
<dbReference type="EMBL" id="LKTM01000001">
    <property type="protein sequence ID" value="KQH81132.1"/>
    <property type="molecule type" value="Genomic_DNA"/>
</dbReference>
<dbReference type="AlphaFoldDB" id="A0A0Q2XJ31"/>
<dbReference type="GO" id="GO:0050660">
    <property type="term" value="F:flavin adenine dinucleotide binding"/>
    <property type="evidence" value="ECO:0007669"/>
    <property type="project" value="InterPro"/>
</dbReference>
<dbReference type="Gene3D" id="1.20.140.10">
    <property type="entry name" value="Butyryl-CoA Dehydrogenase, subunit A, domain 3"/>
    <property type="match status" value="1"/>
</dbReference>
<evidence type="ECO:0000256" key="5">
    <source>
        <dbReference type="ARBA" id="ARBA00023002"/>
    </source>
</evidence>
<evidence type="ECO:0000313" key="8">
    <source>
        <dbReference type="Proteomes" id="UP000051677"/>
    </source>
</evidence>
<sequence>MDIAFTDEQQLLQDTVARLAATLAVAGPGAIPSGAALDTQWHRIVELGVPALRAPSLSGLEASGVETAIVVEQLARVLSAVPVVGQAVLATELLDAAGAGKELALVAAGALRVAPALATDLTRFSSTDEPGVVFDAAGATHALGMSRTDGQRRLVCVPLDTDKREITEGLDLTRAIRKVRVDPADPGRLIGGPIGDERWSRVEALGMTAVAADLLGVMQGALDEAVRYAGERTQFGAKIGSFQAVQHLLADALVQVEGARSCLWHAAWAIDHLPVAEARLAAMAAKAYASAAGREVVEASAQVFGGIAITWEHVSHLRMRRMLLDRRLFGDETEHYEAIAALRLSNREMA</sequence>
<accession>A0A0Q2XJ31</accession>
<evidence type="ECO:0000256" key="1">
    <source>
        <dbReference type="ARBA" id="ARBA00001974"/>
    </source>
</evidence>
<dbReference type="Gene3D" id="1.10.540.10">
    <property type="entry name" value="Acyl-CoA dehydrogenase/oxidase, N-terminal domain"/>
    <property type="match status" value="1"/>
</dbReference>
<dbReference type="InterPro" id="IPR009100">
    <property type="entry name" value="AcylCoA_DH/oxidase_NM_dom_sf"/>
</dbReference>
<dbReference type="GO" id="GO:0003995">
    <property type="term" value="F:acyl-CoA dehydrogenase activity"/>
    <property type="evidence" value="ECO:0007669"/>
    <property type="project" value="TreeGrafter"/>
</dbReference>
<dbReference type="PANTHER" id="PTHR43884:SF20">
    <property type="entry name" value="ACYL-COA DEHYDROGENASE FADE28"/>
    <property type="match status" value="1"/>
</dbReference>
<dbReference type="Proteomes" id="UP000051677">
    <property type="component" value="Unassembled WGS sequence"/>
</dbReference>
<dbReference type="InterPro" id="IPR037069">
    <property type="entry name" value="AcylCoA_DH/ox_N_sf"/>
</dbReference>
<evidence type="ECO:0000256" key="3">
    <source>
        <dbReference type="ARBA" id="ARBA00022630"/>
    </source>
</evidence>
<comment type="similarity">
    <text evidence="2">Belongs to the acyl-CoA dehydrogenase family.</text>
</comment>
<evidence type="ECO:0000313" key="7">
    <source>
        <dbReference type="EMBL" id="KQH81132.1"/>
    </source>
</evidence>
<comment type="caution">
    <text evidence="7">The sequence shown here is derived from an EMBL/GenBank/DDBJ whole genome shotgun (WGS) entry which is preliminary data.</text>
</comment>
<keyword evidence="4" id="KW-0274">FAD</keyword>
<feature type="domain" description="Acyl-CoA dehydrogenase/oxidase C-terminal" evidence="6">
    <location>
        <begin position="209"/>
        <end position="340"/>
    </location>
</feature>
<evidence type="ECO:0000256" key="2">
    <source>
        <dbReference type="ARBA" id="ARBA00009347"/>
    </source>
</evidence>
<dbReference type="Pfam" id="PF00441">
    <property type="entry name" value="Acyl-CoA_dh_1"/>
    <property type="match status" value="1"/>
</dbReference>
<dbReference type="PANTHER" id="PTHR43884">
    <property type="entry name" value="ACYL-COA DEHYDROGENASE"/>
    <property type="match status" value="1"/>
</dbReference>
<dbReference type="SUPFAM" id="SSF56645">
    <property type="entry name" value="Acyl-CoA dehydrogenase NM domain-like"/>
    <property type="match status" value="1"/>
</dbReference>
<proteinExistence type="inferred from homology"/>
<keyword evidence="5" id="KW-0560">Oxidoreductase</keyword>
<gene>
    <name evidence="7" type="ORF">AO501_05870</name>
</gene>
<comment type="cofactor">
    <cofactor evidence="1">
        <name>FAD</name>
        <dbReference type="ChEBI" id="CHEBI:57692"/>
    </cofactor>
</comment>
<organism evidence="7 8">
    <name type="scientific">Mycobacterium gordonae</name>
    <dbReference type="NCBI Taxonomy" id="1778"/>
    <lineage>
        <taxon>Bacteria</taxon>
        <taxon>Bacillati</taxon>
        <taxon>Actinomycetota</taxon>
        <taxon>Actinomycetes</taxon>
        <taxon>Mycobacteriales</taxon>
        <taxon>Mycobacteriaceae</taxon>
        <taxon>Mycobacterium</taxon>
    </lineage>
</organism>
<protein>
    <submittedName>
        <fullName evidence="7">Acyl-CoA dehydrogenase</fullName>
    </submittedName>
</protein>
<dbReference type="RefSeq" id="WP_055575889.1">
    <property type="nucleotide sequence ID" value="NZ_LKTM01000001.1"/>
</dbReference>
<dbReference type="InterPro" id="IPR036250">
    <property type="entry name" value="AcylCo_DH-like_C"/>
</dbReference>
<dbReference type="InterPro" id="IPR009075">
    <property type="entry name" value="AcylCo_DH/oxidase_C"/>
</dbReference>
<reference evidence="7 8" key="1">
    <citation type="submission" date="2015-10" db="EMBL/GenBank/DDBJ databases">
        <title>Mycobacterium gordonae draft genome assembly.</title>
        <authorList>
            <person name="Ustinova V."/>
            <person name="Smirnova T."/>
            <person name="Blagodatskikh K."/>
            <person name="Varlamov D."/>
            <person name="Larionova E."/>
            <person name="Chernousova L."/>
        </authorList>
    </citation>
    <scope>NUCLEOTIDE SEQUENCE [LARGE SCALE GENOMIC DNA]</scope>
    <source>
        <strain evidence="7 8">CTRI 14-8773</strain>
    </source>
</reference>
<evidence type="ECO:0000256" key="4">
    <source>
        <dbReference type="ARBA" id="ARBA00022827"/>
    </source>
</evidence>
<keyword evidence="3" id="KW-0285">Flavoprotein</keyword>